<dbReference type="Proteomes" id="UP000287352">
    <property type="component" value="Unassembled WGS sequence"/>
</dbReference>
<sequence>MALICGEKMLTVDKLDHLVLTVRSIAMTCSFYARVLGMEVVETEPGRKALKFGDQKINLHEVGRELELRAHQPIPGSADLCFITRMPLQDVIAHLHACNVELIAGPIQRMGARRKIYSIYLRDPDYNLIELANYA</sequence>
<accession>A0A401ZUN1</accession>
<evidence type="ECO:0000313" key="2">
    <source>
        <dbReference type="EMBL" id="GCE10496.1"/>
    </source>
</evidence>
<dbReference type="InterPro" id="IPR050383">
    <property type="entry name" value="GlyoxalaseI/FosfomycinResist"/>
</dbReference>
<dbReference type="EMBL" id="BIFR01000001">
    <property type="protein sequence ID" value="GCE10496.1"/>
    <property type="molecule type" value="Genomic_DNA"/>
</dbReference>
<dbReference type="PANTHER" id="PTHR21366:SF14">
    <property type="entry name" value="GLYOXALASE DOMAIN-CONTAINING PROTEIN 5"/>
    <property type="match status" value="1"/>
</dbReference>
<dbReference type="InterPro" id="IPR037523">
    <property type="entry name" value="VOC_core"/>
</dbReference>
<proteinExistence type="predicted"/>
<dbReference type="Gene3D" id="3.10.180.10">
    <property type="entry name" value="2,3-Dihydroxybiphenyl 1,2-Dioxygenase, domain 1"/>
    <property type="match status" value="1"/>
</dbReference>
<dbReference type="Pfam" id="PF00903">
    <property type="entry name" value="Glyoxalase"/>
    <property type="match status" value="1"/>
</dbReference>
<protein>
    <submittedName>
        <fullName evidence="2">Virulence protein</fullName>
    </submittedName>
</protein>
<evidence type="ECO:0000313" key="3">
    <source>
        <dbReference type="Proteomes" id="UP000287352"/>
    </source>
</evidence>
<organism evidence="2 3">
    <name type="scientific">Tengunoibacter tsumagoiensis</name>
    <dbReference type="NCBI Taxonomy" id="2014871"/>
    <lineage>
        <taxon>Bacteria</taxon>
        <taxon>Bacillati</taxon>
        <taxon>Chloroflexota</taxon>
        <taxon>Ktedonobacteria</taxon>
        <taxon>Ktedonobacterales</taxon>
        <taxon>Dictyobacteraceae</taxon>
        <taxon>Tengunoibacter</taxon>
    </lineage>
</organism>
<dbReference type="CDD" id="cd07253">
    <property type="entry name" value="GLOD5"/>
    <property type="match status" value="1"/>
</dbReference>
<dbReference type="RefSeq" id="WP_218028855.1">
    <property type="nucleotide sequence ID" value="NZ_BIFR01000001.1"/>
</dbReference>
<dbReference type="InterPro" id="IPR029068">
    <property type="entry name" value="Glyas_Bleomycin-R_OHBP_Dase"/>
</dbReference>
<keyword evidence="3" id="KW-1185">Reference proteome</keyword>
<dbReference type="PROSITE" id="PS51819">
    <property type="entry name" value="VOC"/>
    <property type="match status" value="1"/>
</dbReference>
<dbReference type="AlphaFoldDB" id="A0A401ZUN1"/>
<dbReference type="PANTHER" id="PTHR21366">
    <property type="entry name" value="GLYOXALASE FAMILY PROTEIN"/>
    <property type="match status" value="1"/>
</dbReference>
<reference evidence="3" key="1">
    <citation type="submission" date="2018-12" db="EMBL/GenBank/DDBJ databases">
        <title>Tengunoibacter tsumagoiensis gen. nov., sp. nov., Dictyobacter kobayashii sp. nov., D. alpinus sp. nov., and D. joshuensis sp. nov. and description of Dictyobacteraceae fam. nov. within the order Ktedonobacterales isolated from Tengu-no-mugimeshi.</title>
        <authorList>
            <person name="Wang C.M."/>
            <person name="Zheng Y."/>
            <person name="Sakai Y."/>
            <person name="Toyoda A."/>
            <person name="Minakuchi Y."/>
            <person name="Abe K."/>
            <person name="Yokota A."/>
            <person name="Yabe S."/>
        </authorList>
    </citation>
    <scope>NUCLEOTIDE SEQUENCE [LARGE SCALE GENOMIC DNA]</scope>
    <source>
        <strain evidence="3">Uno3</strain>
    </source>
</reference>
<comment type="caution">
    <text evidence="2">The sequence shown here is derived from an EMBL/GenBank/DDBJ whole genome shotgun (WGS) entry which is preliminary data.</text>
</comment>
<dbReference type="SUPFAM" id="SSF54593">
    <property type="entry name" value="Glyoxalase/Bleomycin resistance protein/Dihydroxybiphenyl dioxygenase"/>
    <property type="match status" value="1"/>
</dbReference>
<gene>
    <name evidence="2" type="primary">glod5</name>
    <name evidence="2" type="ORF">KTT_03550</name>
</gene>
<evidence type="ECO:0000259" key="1">
    <source>
        <dbReference type="PROSITE" id="PS51819"/>
    </source>
</evidence>
<dbReference type="InterPro" id="IPR004360">
    <property type="entry name" value="Glyas_Fos-R_dOase_dom"/>
</dbReference>
<feature type="domain" description="VOC" evidence="1">
    <location>
        <begin position="14"/>
        <end position="134"/>
    </location>
</feature>
<name>A0A401ZUN1_9CHLR</name>